<dbReference type="EMBL" id="CAJJDN010000317">
    <property type="protein sequence ID" value="CAD8130692.1"/>
    <property type="molecule type" value="Genomic_DNA"/>
</dbReference>
<comment type="caution">
    <text evidence="1">The sequence shown here is derived from an EMBL/GenBank/DDBJ whole genome shotgun (WGS) entry which is preliminary data.</text>
</comment>
<dbReference type="AlphaFoldDB" id="A0A8S1RTP6"/>
<name>A0A8S1RTP6_9CILI</name>
<accession>A0A8S1RTP6</accession>
<keyword evidence="2" id="KW-1185">Reference proteome</keyword>
<organism evidence="1 2">
    <name type="scientific">Paramecium sonneborni</name>
    <dbReference type="NCBI Taxonomy" id="65129"/>
    <lineage>
        <taxon>Eukaryota</taxon>
        <taxon>Sar</taxon>
        <taxon>Alveolata</taxon>
        <taxon>Ciliophora</taxon>
        <taxon>Intramacronucleata</taxon>
        <taxon>Oligohymenophorea</taxon>
        <taxon>Peniculida</taxon>
        <taxon>Parameciidae</taxon>
        <taxon>Paramecium</taxon>
    </lineage>
</organism>
<sequence length="129" mass="15334">MIVMILIIQIQIENQINLIFIVCSFQLSQTYFRDEQYRWREAVSEDQLKCDSPGVNYYICINRISENANMMQVQVLLLKIQVLLLNQKIPYFIVGVIEYHLISKDVCHSFEFQRLSIIDSCESQIKFLY</sequence>
<protein>
    <submittedName>
        <fullName evidence="1">Uncharacterized protein</fullName>
    </submittedName>
</protein>
<proteinExistence type="predicted"/>
<evidence type="ECO:0000313" key="1">
    <source>
        <dbReference type="EMBL" id="CAD8130692.1"/>
    </source>
</evidence>
<gene>
    <name evidence="1" type="ORF">PSON_ATCC_30995.1.T3170006</name>
</gene>
<evidence type="ECO:0000313" key="2">
    <source>
        <dbReference type="Proteomes" id="UP000692954"/>
    </source>
</evidence>
<dbReference type="Proteomes" id="UP000692954">
    <property type="component" value="Unassembled WGS sequence"/>
</dbReference>
<reference evidence="1" key="1">
    <citation type="submission" date="2021-01" db="EMBL/GenBank/DDBJ databases">
        <authorList>
            <consortium name="Genoscope - CEA"/>
            <person name="William W."/>
        </authorList>
    </citation>
    <scope>NUCLEOTIDE SEQUENCE</scope>
</reference>